<evidence type="ECO:0000313" key="2">
    <source>
        <dbReference type="Proteomes" id="UP000246278"/>
    </source>
</evidence>
<sequence>MNMNCHACAIDVNSTAIASVTYDEDGGYSIRECKTIRTGTSAYNGTGGDKALGKLASFLRKKQIETVVLSIHTPCFFPLDTVFPKNISDTTFDSHCRAEAGFLLSKPGEYMHDNIPYTLNLQQQPVRKHLVFYYPDALFGIVRHRLRAFCSISNATLYLKPIIRSVAATFQPFVLLEIEHEYATFSAGSNGELEHFSYWRLNHQNDAEYFVLRELMTNPQYKQRPIYITGNLALDKPLAEQISDAAGTTLSPLNLVNLYAMENNVRSSCSLPIELKALSAAFINLYDKKTS</sequence>
<name>A0A317T7R4_9CHLB</name>
<gene>
    <name evidence="1" type="ORF">CR164_02925</name>
</gene>
<proteinExistence type="predicted"/>
<dbReference type="EMBL" id="PDNZ01000002">
    <property type="protein sequence ID" value="PWW82714.1"/>
    <property type="molecule type" value="Genomic_DNA"/>
</dbReference>
<organism evidence="1 2">
    <name type="scientific">Prosthecochloris marina</name>
    <dbReference type="NCBI Taxonomy" id="2017681"/>
    <lineage>
        <taxon>Bacteria</taxon>
        <taxon>Pseudomonadati</taxon>
        <taxon>Chlorobiota</taxon>
        <taxon>Chlorobiia</taxon>
        <taxon>Chlorobiales</taxon>
        <taxon>Chlorobiaceae</taxon>
        <taxon>Prosthecochloris</taxon>
    </lineage>
</organism>
<protein>
    <submittedName>
        <fullName evidence="1">Uncharacterized protein</fullName>
    </submittedName>
</protein>
<reference evidence="2" key="1">
    <citation type="submission" date="2017-10" db="EMBL/GenBank/DDBJ databases">
        <authorList>
            <person name="Gaisin V.A."/>
            <person name="Rysina M.S."/>
            <person name="Grouzdev D.S."/>
        </authorList>
    </citation>
    <scope>NUCLEOTIDE SEQUENCE [LARGE SCALE GENOMIC DNA]</scope>
    <source>
        <strain evidence="2">V1</strain>
    </source>
</reference>
<comment type="caution">
    <text evidence="1">The sequence shown here is derived from an EMBL/GenBank/DDBJ whole genome shotgun (WGS) entry which is preliminary data.</text>
</comment>
<evidence type="ECO:0000313" key="1">
    <source>
        <dbReference type="EMBL" id="PWW82714.1"/>
    </source>
</evidence>
<dbReference type="Proteomes" id="UP000246278">
    <property type="component" value="Unassembled WGS sequence"/>
</dbReference>
<keyword evidence="2" id="KW-1185">Reference proteome</keyword>
<dbReference type="AlphaFoldDB" id="A0A317T7R4"/>
<accession>A0A317T7R4</accession>